<organism evidence="2 3">
    <name type="scientific">Blattamonas nauphoetae</name>
    <dbReference type="NCBI Taxonomy" id="2049346"/>
    <lineage>
        <taxon>Eukaryota</taxon>
        <taxon>Metamonada</taxon>
        <taxon>Preaxostyla</taxon>
        <taxon>Oxymonadida</taxon>
        <taxon>Blattamonas</taxon>
    </lineage>
</organism>
<dbReference type="EMBL" id="JARBJD010000050">
    <property type="protein sequence ID" value="KAK2956975.1"/>
    <property type="molecule type" value="Genomic_DNA"/>
</dbReference>
<feature type="region of interest" description="Disordered" evidence="1">
    <location>
        <begin position="1"/>
        <end position="21"/>
    </location>
</feature>
<protein>
    <submittedName>
        <fullName evidence="2">Uncharacterized protein</fullName>
    </submittedName>
</protein>
<reference evidence="2 3" key="1">
    <citation type="journal article" date="2022" name="bioRxiv">
        <title>Genomics of Preaxostyla Flagellates Illuminates Evolutionary Transitions and the Path Towards Mitochondrial Loss.</title>
        <authorList>
            <person name="Novak L.V.F."/>
            <person name="Treitli S.C."/>
            <person name="Pyrih J."/>
            <person name="Halakuc P."/>
            <person name="Pipaliya S.V."/>
            <person name="Vacek V."/>
            <person name="Brzon O."/>
            <person name="Soukal P."/>
            <person name="Eme L."/>
            <person name="Dacks J.B."/>
            <person name="Karnkowska A."/>
            <person name="Elias M."/>
            <person name="Hampl V."/>
        </authorList>
    </citation>
    <scope>NUCLEOTIDE SEQUENCE [LARGE SCALE GENOMIC DNA]</scope>
    <source>
        <strain evidence="2">NAU3</strain>
        <tissue evidence="2">Gut</tissue>
    </source>
</reference>
<dbReference type="Proteomes" id="UP001281761">
    <property type="component" value="Unassembled WGS sequence"/>
</dbReference>
<proteinExistence type="predicted"/>
<evidence type="ECO:0000313" key="3">
    <source>
        <dbReference type="Proteomes" id="UP001281761"/>
    </source>
</evidence>
<sequence length="119" mass="13155">MEAQDHAECDEKMGGLDDSQTNDFLLTDGRCHSAFDSSSALPTDFNPSSLGVKSLSMNGELAEALTCSGSFEVLLGASTTQNDHYVSLLPHLRPFLGQNQNRRFKDPGVYQFFVTFHHR</sequence>
<feature type="compositionally biased region" description="Basic and acidic residues" evidence="1">
    <location>
        <begin position="1"/>
        <end position="15"/>
    </location>
</feature>
<evidence type="ECO:0000313" key="2">
    <source>
        <dbReference type="EMBL" id="KAK2956975.1"/>
    </source>
</evidence>
<accession>A0ABQ9XZQ2</accession>
<comment type="caution">
    <text evidence="2">The sequence shown here is derived from an EMBL/GenBank/DDBJ whole genome shotgun (WGS) entry which is preliminary data.</text>
</comment>
<keyword evidence="3" id="KW-1185">Reference proteome</keyword>
<gene>
    <name evidence="2" type="ORF">BLNAU_8050</name>
</gene>
<name>A0ABQ9XZQ2_9EUKA</name>
<evidence type="ECO:0000256" key="1">
    <source>
        <dbReference type="SAM" id="MobiDB-lite"/>
    </source>
</evidence>